<dbReference type="GO" id="GO:0005576">
    <property type="term" value="C:extracellular region"/>
    <property type="evidence" value="ECO:0007669"/>
    <property type="project" value="UniProtKB-SubCell"/>
</dbReference>
<proteinExistence type="predicted"/>
<accession>A0A5P8VYH3</accession>
<dbReference type="Proteomes" id="UP000326678">
    <property type="component" value="Chromosome Gxm1"/>
</dbReference>
<sequence>MAIINGTIFNDNNTVNGSPLIFRPALNGGAGSDILNGNAGNDILNGRGGSDILNGNAGSDILNGGAGSDTLNGNAGNDVLNGNAGNDVLNGNAGNDVLNGNAGSDILTGGAGTDSLTGGAGNDIFDFNSVSDTPAGLLRDVITDFVGNGIFAGDQIDLSTIDANSTVGGNQAFTFIGSGAFTAASQVRYSGGILQANTDRDLSAEFEIGLTGAPQVLASDINL</sequence>
<name>A0A5P8VYH3_9NOSO</name>
<dbReference type="InterPro" id="IPR011049">
    <property type="entry name" value="Serralysin-like_metalloprot_C"/>
</dbReference>
<organism evidence="3 4">
    <name type="scientific">Nostoc sphaeroides CCNUC1</name>
    <dbReference type="NCBI Taxonomy" id="2653204"/>
    <lineage>
        <taxon>Bacteria</taxon>
        <taxon>Bacillati</taxon>
        <taxon>Cyanobacteriota</taxon>
        <taxon>Cyanophyceae</taxon>
        <taxon>Nostocales</taxon>
        <taxon>Nostocaceae</taxon>
        <taxon>Nostoc</taxon>
    </lineage>
</organism>
<evidence type="ECO:0000256" key="1">
    <source>
        <dbReference type="ARBA" id="ARBA00004613"/>
    </source>
</evidence>
<evidence type="ECO:0000313" key="3">
    <source>
        <dbReference type="EMBL" id="QFS45450.1"/>
    </source>
</evidence>
<dbReference type="SUPFAM" id="SSF51120">
    <property type="entry name" value="beta-Roll"/>
    <property type="match status" value="2"/>
</dbReference>
<dbReference type="RefSeq" id="WP_152589079.1">
    <property type="nucleotide sequence ID" value="NZ_CP045226.1"/>
</dbReference>
<dbReference type="PROSITE" id="PS00330">
    <property type="entry name" value="HEMOLYSIN_CALCIUM"/>
    <property type="match status" value="2"/>
</dbReference>
<dbReference type="Pfam" id="PF00353">
    <property type="entry name" value="HemolysinCabind"/>
    <property type="match status" value="3"/>
</dbReference>
<evidence type="ECO:0000313" key="4">
    <source>
        <dbReference type="Proteomes" id="UP000326678"/>
    </source>
</evidence>
<dbReference type="PANTHER" id="PTHR38340">
    <property type="entry name" value="S-LAYER PROTEIN"/>
    <property type="match status" value="1"/>
</dbReference>
<evidence type="ECO:0008006" key="5">
    <source>
        <dbReference type="Google" id="ProtNLM"/>
    </source>
</evidence>
<dbReference type="InterPro" id="IPR001343">
    <property type="entry name" value="Hemolysn_Ca-bd"/>
</dbReference>
<dbReference type="GO" id="GO:0005509">
    <property type="term" value="F:calcium ion binding"/>
    <property type="evidence" value="ECO:0007669"/>
    <property type="project" value="InterPro"/>
</dbReference>
<dbReference type="PRINTS" id="PR00313">
    <property type="entry name" value="CABNDNGRPT"/>
</dbReference>
<dbReference type="InterPro" id="IPR018511">
    <property type="entry name" value="Hemolysin-typ_Ca-bd_CS"/>
</dbReference>
<evidence type="ECO:0000256" key="2">
    <source>
        <dbReference type="ARBA" id="ARBA00022525"/>
    </source>
</evidence>
<dbReference type="EMBL" id="CP045226">
    <property type="protein sequence ID" value="QFS45450.1"/>
    <property type="molecule type" value="Genomic_DNA"/>
</dbReference>
<protein>
    <recommendedName>
        <fullName evidence="5">Calcium-binding protein</fullName>
    </recommendedName>
</protein>
<gene>
    <name evidence="3" type="ORF">GXM_02927</name>
</gene>
<keyword evidence="4" id="KW-1185">Reference proteome</keyword>
<keyword evidence="2" id="KW-0964">Secreted</keyword>
<dbReference type="KEGG" id="nsh:GXM_02927"/>
<dbReference type="AlphaFoldDB" id="A0A5P8VYH3"/>
<dbReference type="PANTHER" id="PTHR38340:SF1">
    <property type="entry name" value="S-LAYER PROTEIN"/>
    <property type="match status" value="1"/>
</dbReference>
<dbReference type="Gene3D" id="2.150.10.10">
    <property type="entry name" value="Serralysin-like metalloprotease, C-terminal"/>
    <property type="match status" value="2"/>
</dbReference>
<reference evidence="3 4" key="1">
    <citation type="submission" date="2019-10" db="EMBL/GenBank/DDBJ databases">
        <title>Genomic and transcriptomic insights into the perfect genentic adaptation of a filamentous nitrogen-fixing cyanobacterium to rice fields.</title>
        <authorList>
            <person name="Chen Z."/>
        </authorList>
    </citation>
    <scope>NUCLEOTIDE SEQUENCE [LARGE SCALE GENOMIC DNA]</scope>
    <source>
        <strain evidence="3">CCNUC1</strain>
    </source>
</reference>
<dbReference type="InterPro" id="IPR050557">
    <property type="entry name" value="RTX_toxin/Mannuronan_C5-epim"/>
</dbReference>
<comment type="subcellular location">
    <subcellularLocation>
        <location evidence="1">Secreted</location>
    </subcellularLocation>
</comment>